<sequence>MDHPSLPPLPIFDTIPEGVDAKIVLMGDNPIQHISITSAVGDIAAVSTESTTVTNFNDAYDIAKFPYSFVLDKQAPIQKIEFTGSNHIKGIKVTYRKFNGKTESVIHGKEPPEGSACLKLTNAEIITLVAGNAGTFNGVKAVLQLKFCYLNKDTSEIKNSPVFGNQSLDADLFYAAGPVMAFMGKCTPEYLLSLVLVMADEPVDKAGM</sequence>
<dbReference type="AlphaFoldDB" id="A0A067PDH9"/>
<evidence type="ECO:0000313" key="2">
    <source>
        <dbReference type="EMBL" id="KDQ49087.1"/>
    </source>
</evidence>
<protein>
    <recommendedName>
        <fullName evidence="1">Jacalin-type lectin domain-containing protein</fullName>
    </recommendedName>
</protein>
<organism evidence="2 3">
    <name type="scientific">Jaapia argillacea MUCL 33604</name>
    <dbReference type="NCBI Taxonomy" id="933084"/>
    <lineage>
        <taxon>Eukaryota</taxon>
        <taxon>Fungi</taxon>
        <taxon>Dikarya</taxon>
        <taxon>Basidiomycota</taxon>
        <taxon>Agaricomycotina</taxon>
        <taxon>Agaricomycetes</taxon>
        <taxon>Agaricomycetidae</taxon>
        <taxon>Jaapiales</taxon>
        <taxon>Jaapiaceae</taxon>
        <taxon>Jaapia</taxon>
    </lineage>
</organism>
<proteinExistence type="predicted"/>
<accession>A0A067PDH9</accession>
<dbReference type="Gene3D" id="2.100.10.30">
    <property type="entry name" value="Jacalin-like lectin domain"/>
    <property type="match status" value="1"/>
</dbReference>
<gene>
    <name evidence="2" type="ORF">JAAARDRAFT_201152</name>
</gene>
<feature type="domain" description="Jacalin-type lectin" evidence="1">
    <location>
        <begin position="74"/>
        <end position="190"/>
    </location>
</feature>
<reference evidence="3" key="1">
    <citation type="journal article" date="2014" name="Proc. Natl. Acad. Sci. U.S.A.">
        <title>Extensive sampling of basidiomycete genomes demonstrates inadequacy of the white-rot/brown-rot paradigm for wood decay fungi.</title>
        <authorList>
            <person name="Riley R."/>
            <person name="Salamov A.A."/>
            <person name="Brown D.W."/>
            <person name="Nagy L.G."/>
            <person name="Floudas D."/>
            <person name="Held B.W."/>
            <person name="Levasseur A."/>
            <person name="Lombard V."/>
            <person name="Morin E."/>
            <person name="Otillar R."/>
            <person name="Lindquist E.A."/>
            <person name="Sun H."/>
            <person name="LaButti K.M."/>
            <person name="Schmutz J."/>
            <person name="Jabbour D."/>
            <person name="Luo H."/>
            <person name="Baker S.E."/>
            <person name="Pisabarro A.G."/>
            <person name="Walton J.D."/>
            <person name="Blanchette R.A."/>
            <person name="Henrissat B."/>
            <person name="Martin F."/>
            <person name="Cullen D."/>
            <person name="Hibbett D.S."/>
            <person name="Grigoriev I.V."/>
        </authorList>
    </citation>
    <scope>NUCLEOTIDE SEQUENCE [LARGE SCALE GENOMIC DNA]</scope>
    <source>
        <strain evidence="3">MUCL 33604</strain>
    </source>
</reference>
<dbReference type="EMBL" id="KL197813">
    <property type="protein sequence ID" value="KDQ49087.1"/>
    <property type="molecule type" value="Genomic_DNA"/>
</dbReference>
<dbReference type="InterPro" id="IPR036404">
    <property type="entry name" value="Jacalin-like_lectin_dom_sf"/>
</dbReference>
<keyword evidence="3" id="KW-1185">Reference proteome</keyword>
<dbReference type="Pfam" id="PF01419">
    <property type="entry name" value="Jacalin"/>
    <property type="match status" value="1"/>
</dbReference>
<evidence type="ECO:0000259" key="1">
    <source>
        <dbReference type="Pfam" id="PF01419"/>
    </source>
</evidence>
<name>A0A067PDH9_9AGAM</name>
<evidence type="ECO:0000313" key="3">
    <source>
        <dbReference type="Proteomes" id="UP000027265"/>
    </source>
</evidence>
<dbReference type="HOGENOM" id="CLU_1532785_0_0_1"/>
<dbReference type="Proteomes" id="UP000027265">
    <property type="component" value="Unassembled WGS sequence"/>
</dbReference>
<dbReference type="SUPFAM" id="SSF51101">
    <property type="entry name" value="Mannose-binding lectins"/>
    <property type="match status" value="1"/>
</dbReference>
<dbReference type="InterPro" id="IPR001229">
    <property type="entry name" value="Jacalin-like_lectin_dom"/>
</dbReference>
<dbReference type="InParanoid" id="A0A067PDH9"/>